<dbReference type="AlphaFoldDB" id="A0A382P9T6"/>
<sequence>MDGPGQECGGGGGIRTHGTHKAQRFSRPPRSTTPAPLQVCASSGGRTLVEGPRSGKTVKGVDSWLRPVILPVFHNEVAD</sequence>
<feature type="compositionally biased region" description="Gly residues" evidence="1">
    <location>
        <begin position="1"/>
        <end position="15"/>
    </location>
</feature>
<protein>
    <submittedName>
        <fullName evidence="2">Uncharacterized protein</fullName>
    </submittedName>
</protein>
<name>A0A382P9T6_9ZZZZ</name>
<reference evidence="2" key="1">
    <citation type="submission" date="2018-05" db="EMBL/GenBank/DDBJ databases">
        <authorList>
            <person name="Lanie J.A."/>
            <person name="Ng W.-L."/>
            <person name="Kazmierczak K.M."/>
            <person name="Andrzejewski T.M."/>
            <person name="Davidsen T.M."/>
            <person name="Wayne K.J."/>
            <person name="Tettelin H."/>
            <person name="Glass J.I."/>
            <person name="Rusch D."/>
            <person name="Podicherti R."/>
            <person name="Tsui H.-C.T."/>
            <person name="Winkler M.E."/>
        </authorList>
    </citation>
    <scope>NUCLEOTIDE SEQUENCE</scope>
</reference>
<proteinExistence type="predicted"/>
<accession>A0A382P9T6</accession>
<dbReference type="EMBL" id="UINC01105423">
    <property type="protein sequence ID" value="SVC69345.1"/>
    <property type="molecule type" value="Genomic_DNA"/>
</dbReference>
<feature type="compositionally biased region" description="Polar residues" evidence="1">
    <location>
        <begin position="29"/>
        <end position="45"/>
    </location>
</feature>
<evidence type="ECO:0000313" key="2">
    <source>
        <dbReference type="EMBL" id="SVC69345.1"/>
    </source>
</evidence>
<feature type="region of interest" description="Disordered" evidence="1">
    <location>
        <begin position="1"/>
        <end position="57"/>
    </location>
</feature>
<evidence type="ECO:0000256" key="1">
    <source>
        <dbReference type="SAM" id="MobiDB-lite"/>
    </source>
</evidence>
<gene>
    <name evidence="2" type="ORF">METZ01_LOCUS322199</name>
</gene>
<organism evidence="2">
    <name type="scientific">marine metagenome</name>
    <dbReference type="NCBI Taxonomy" id="408172"/>
    <lineage>
        <taxon>unclassified sequences</taxon>
        <taxon>metagenomes</taxon>
        <taxon>ecological metagenomes</taxon>
    </lineage>
</organism>